<accession>A0A928V4E9</accession>
<evidence type="ECO:0000313" key="2">
    <source>
        <dbReference type="EMBL" id="MBE8715939.1"/>
    </source>
</evidence>
<dbReference type="AlphaFoldDB" id="A0A928V4E9"/>
<keyword evidence="1" id="KW-1133">Transmembrane helix</keyword>
<comment type="caution">
    <text evidence="2">The sequence shown here is derived from an EMBL/GenBank/DDBJ whole genome shotgun (WGS) entry which is preliminary data.</text>
</comment>
<feature type="transmembrane region" description="Helical" evidence="1">
    <location>
        <begin position="103"/>
        <end position="121"/>
    </location>
</feature>
<dbReference type="EMBL" id="PRDL01000001">
    <property type="protein sequence ID" value="MBE8715939.1"/>
    <property type="molecule type" value="Genomic_DNA"/>
</dbReference>
<protein>
    <submittedName>
        <fullName evidence="2">Uncharacterized protein</fullName>
    </submittedName>
</protein>
<keyword evidence="1" id="KW-0472">Membrane</keyword>
<name>A0A928V4E9_9GAMM</name>
<reference evidence="2" key="1">
    <citation type="submission" date="2018-07" db="EMBL/GenBank/DDBJ databases">
        <title>Genome assembly of strain Ka43.</title>
        <authorList>
            <person name="Kukolya J."/>
            <person name="Nagy I."/>
            <person name="Horvath B."/>
            <person name="Toth A."/>
        </authorList>
    </citation>
    <scope>NUCLEOTIDE SEQUENCE</scope>
    <source>
        <strain evidence="2">KB43</strain>
    </source>
</reference>
<dbReference type="Proteomes" id="UP000652567">
    <property type="component" value="Unassembled WGS sequence"/>
</dbReference>
<organism evidence="2 3">
    <name type="scientific">Cellvibrio polysaccharolyticus</name>
    <dbReference type="NCBI Taxonomy" id="2082724"/>
    <lineage>
        <taxon>Bacteria</taxon>
        <taxon>Pseudomonadati</taxon>
        <taxon>Pseudomonadota</taxon>
        <taxon>Gammaproteobacteria</taxon>
        <taxon>Cellvibrionales</taxon>
        <taxon>Cellvibrionaceae</taxon>
        <taxon>Cellvibrio</taxon>
    </lineage>
</organism>
<gene>
    <name evidence="2" type="ORF">C4F51_01890</name>
</gene>
<evidence type="ECO:0000256" key="1">
    <source>
        <dbReference type="SAM" id="Phobius"/>
    </source>
</evidence>
<proteinExistence type="predicted"/>
<keyword evidence="3" id="KW-1185">Reference proteome</keyword>
<evidence type="ECO:0000313" key="3">
    <source>
        <dbReference type="Proteomes" id="UP000652567"/>
    </source>
</evidence>
<sequence>MNVSLGVDLSAAPIVVAEQKEDMKMSNSNSNIMKSVKGGIVALLGRLVADSTSSESHAENALQFLPRRRLGVQFPRVPPHLTRPGTATVFSLRLRLHYKTARAGGVIGLGLLLLIECWFYRLDLCQYRA</sequence>
<keyword evidence="1" id="KW-0812">Transmembrane</keyword>